<comment type="caution">
    <text evidence="1">The sequence shown here is derived from an EMBL/GenBank/DDBJ whole genome shotgun (WGS) entry which is preliminary data.</text>
</comment>
<gene>
    <name evidence="1" type="ORF">N784_11150</name>
</gene>
<sequence length="89" mass="10510">MFTYNRAERYVFKLLKSIAIQKPNDLSINNVSKAIGIQVIYWEFSSESAQKGGKCKMFLKTRDSPQEQWQEFTHELCQRTPKTPWSETF</sequence>
<reference evidence="1 2" key="1">
    <citation type="submission" date="2013-08" db="EMBL/GenBank/DDBJ databases">
        <authorList>
            <person name="Huang J."/>
            <person name="Wang G."/>
        </authorList>
    </citation>
    <scope>NUCLEOTIDE SEQUENCE [LARGE SCALE GENOMIC DNA]</scope>
    <source>
        <strain evidence="1 2">JSM 072002</strain>
    </source>
</reference>
<dbReference type="EMBL" id="AVPG01000027">
    <property type="protein sequence ID" value="KGX85044.1"/>
    <property type="molecule type" value="Genomic_DNA"/>
</dbReference>
<protein>
    <submittedName>
        <fullName evidence="1">Uncharacterized protein</fullName>
    </submittedName>
</protein>
<accession>A0A0A5FZ37</accession>
<proteinExistence type="predicted"/>
<evidence type="ECO:0000313" key="1">
    <source>
        <dbReference type="EMBL" id="KGX85044.1"/>
    </source>
</evidence>
<dbReference type="AlphaFoldDB" id="A0A0A5FZ37"/>
<name>A0A0A5FZ37_9BACI</name>
<organism evidence="1 2">
    <name type="scientific">Pontibacillus litoralis JSM 072002</name>
    <dbReference type="NCBI Taxonomy" id="1385512"/>
    <lineage>
        <taxon>Bacteria</taxon>
        <taxon>Bacillati</taxon>
        <taxon>Bacillota</taxon>
        <taxon>Bacilli</taxon>
        <taxon>Bacillales</taxon>
        <taxon>Bacillaceae</taxon>
        <taxon>Pontibacillus</taxon>
    </lineage>
</organism>
<dbReference type="STRING" id="1385512.N784_11150"/>
<keyword evidence="2" id="KW-1185">Reference proteome</keyword>
<dbReference type="Proteomes" id="UP000030401">
    <property type="component" value="Unassembled WGS sequence"/>
</dbReference>
<evidence type="ECO:0000313" key="2">
    <source>
        <dbReference type="Proteomes" id="UP000030401"/>
    </source>
</evidence>